<keyword evidence="10 11" id="KW-0539">Nucleus</keyword>
<dbReference type="PANTHER" id="PTHR28012:SF1">
    <property type="entry name" value="NUCLEAR FUSION PROTEIN KAR5"/>
    <property type="match status" value="1"/>
</dbReference>
<keyword evidence="8 11" id="KW-0472">Membrane</keyword>
<dbReference type="AlphaFoldDB" id="A0A9W9PPE5"/>
<evidence type="ECO:0000256" key="8">
    <source>
        <dbReference type="ARBA" id="ARBA00023136"/>
    </source>
</evidence>
<evidence type="ECO:0000256" key="9">
    <source>
        <dbReference type="ARBA" id="ARBA00023180"/>
    </source>
</evidence>
<dbReference type="GO" id="GO:0031965">
    <property type="term" value="C:nuclear membrane"/>
    <property type="evidence" value="ECO:0007669"/>
    <property type="project" value="UniProtKB-SubCell"/>
</dbReference>
<dbReference type="GO" id="GO:0005789">
    <property type="term" value="C:endoplasmic reticulum membrane"/>
    <property type="evidence" value="ECO:0007669"/>
    <property type="project" value="UniProtKB-SubCell"/>
</dbReference>
<dbReference type="GO" id="GO:0048288">
    <property type="term" value="P:nuclear membrane fusion involved in karyogamy"/>
    <property type="evidence" value="ECO:0007669"/>
    <property type="project" value="UniProtKB-UniRule"/>
</dbReference>
<evidence type="ECO:0000256" key="5">
    <source>
        <dbReference type="ARBA" id="ARBA00022729"/>
    </source>
</evidence>
<evidence type="ECO:0000256" key="2">
    <source>
        <dbReference type="ARBA" id="ARBA00010473"/>
    </source>
</evidence>
<keyword evidence="4 11" id="KW-0812">Transmembrane</keyword>
<evidence type="ECO:0000256" key="12">
    <source>
        <dbReference type="SAM" id="MobiDB-lite"/>
    </source>
</evidence>
<comment type="function">
    <text evidence="1 11">Required for nuclear membrane fusion during karyogamy.</text>
</comment>
<evidence type="ECO:0000256" key="6">
    <source>
        <dbReference type="ARBA" id="ARBA00022824"/>
    </source>
</evidence>
<dbReference type="Pfam" id="PF04163">
    <property type="entry name" value="Tht1"/>
    <property type="match status" value="1"/>
</dbReference>
<evidence type="ECO:0000256" key="1">
    <source>
        <dbReference type="ARBA" id="ARBA00003389"/>
    </source>
</evidence>
<keyword evidence="6 11" id="KW-0256">Endoplasmic reticulum</keyword>
<organism evidence="14 15">
    <name type="scientific">Penicillium atrosanguineum</name>
    <dbReference type="NCBI Taxonomy" id="1132637"/>
    <lineage>
        <taxon>Eukaryota</taxon>
        <taxon>Fungi</taxon>
        <taxon>Dikarya</taxon>
        <taxon>Ascomycota</taxon>
        <taxon>Pezizomycotina</taxon>
        <taxon>Eurotiomycetes</taxon>
        <taxon>Eurotiomycetidae</taxon>
        <taxon>Eurotiales</taxon>
        <taxon>Aspergillaceae</taxon>
        <taxon>Penicillium</taxon>
    </lineage>
</organism>
<dbReference type="Proteomes" id="UP001147746">
    <property type="component" value="Unassembled WGS sequence"/>
</dbReference>
<evidence type="ECO:0000256" key="3">
    <source>
        <dbReference type="ARBA" id="ARBA00022459"/>
    </source>
</evidence>
<proteinExistence type="inferred from homology"/>
<dbReference type="InterPro" id="IPR007292">
    <property type="entry name" value="Nuclear_fusion_Kar5"/>
</dbReference>
<evidence type="ECO:0000256" key="10">
    <source>
        <dbReference type="ARBA" id="ARBA00023242"/>
    </source>
</evidence>
<feature type="region of interest" description="Disordered" evidence="12">
    <location>
        <begin position="26"/>
        <end position="45"/>
    </location>
</feature>
<accession>A0A9W9PPE5</accession>
<keyword evidence="3 11" id="KW-0415">Karyogamy</keyword>
<feature type="transmembrane region" description="Helical" evidence="11">
    <location>
        <begin position="501"/>
        <end position="521"/>
    </location>
</feature>
<evidence type="ECO:0008006" key="16">
    <source>
        <dbReference type="Google" id="ProtNLM"/>
    </source>
</evidence>
<evidence type="ECO:0000256" key="13">
    <source>
        <dbReference type="SAM" id="SignalP"/>
    </source>
</evidence>
<protein>
    <recommendedName>
        <fullName evidence="16">Nuclear membrane fusion protein Kar5</fullName>
    </recommendedName>
</protein>
<feature type="signal peptide" evidence="13">
    <location>
        <begin position="1"/>
        <end position="21"/>
    </location>
</feature>
<dbReference type="EMBL" id="JAPZBO010000009">
    <property type="protein sequence ID" value="KAJ5303187.1"/>
    <property type="molecule type" value="Genomic_DNA"/>
</dbReference>
<name>A0A9W9PPE5_9EURO</name>
<keyword evidence="9" id="KW-0325">Glycoprotein</keyword>
<keyword evidence="15" id="KW-1185">Reference proteome</keyword>
<keyword evidence="5 11" id="KW-0732">Signal</keyword>
<gene>
    <name evidence="14" type="ORF">N7476_009986</name>
</gene>
<reference evidence="14" key="1">
    <citation type="submission" date="2022-12" db="EMBL/GenBank/DDBJ databases">
        <authorList>
            <person name="Petersen C."/>
        </authorList>
    </citation>
    <scope>NUCLEOTIDE SEQUENCE</scope>
    <source>
        <strain evidence="14">IBT 21472</strain>
    </source>
</reference>
<keyword evidence="7 11" id="KW-1133">Transmembrane helix</keyword>
<evidence type="ECO:0000313" key="14">
    <source>
        <dbReference type="EMBL" id="KAJ5303187.1"/>
    </source>
</evidence>
<feature type="chain" id="PRO_5041194862" description="Nuclear membrane fusion protein Kar5" evidence="13">
    <location>
        <begin position="22"/>
        <end position="522"/>
    </location>
</feature>
<sequence length="522" mass="57907">MKRLLSTWLGLTVLFVVLTRAFKDPSQVENPETDNLPGYQDRSNDSNAISYLRSKTTQRDAIYSEAVQLLESMTTSPSCTRIAATRLVTSCQSFGGKTRSEEEPPEALDCIRSVYAARLAICELKGAGASIPAPCLPVTISPPSSKSRFGFMSKSNILGTGTDLVPKELLEQCLKALESRPQWWTSYSNSRQNAIVICQASRIEIEKEELLDLHRSVLRSSVKLDQGIHQALHNAAMEASKHDTFLQAVQLLQRKLVTDIEASQSLFQQTLGGFLRDIELGIERVAAVFASALGHVQSETAVLGKGIRNASSQVDMLQQALQLAHEEALSKNRLALRTHDDNILAYRELASVLQLSLESLVETDMARLSQSIGRLDAALEWLTSRLVLILEQENKMAERLQTMETTMEQSQMRANELQNAQNMQVQALSAQSQIQKEMQLNSQVSQALLDKTTATAFNLHALIEETATKYKQIPRLHLGGLSTWTFCGTFLILIGTHNVKAAVSLFFLVLGHLMVASFLRFF</sequence>
<evidence type="ECO:0000256" key="4">
    <source>
        <dbReference type="ARBA" id="ARBA00022692"/>
    </source>
</evidence>
<evidence type="ECO:0000256" key="7">
    <source>
        <dbReference type="ARBA" id="ARBA00022989"/>
    </source>
</evidence>
<evidence type="ECO:0000313" key="15">
    <source>
        <dbReference type="Proteomes" id="UP001147746"/>
    </source>
</evidence>
<comment type="caution">
    <text evidence="14">The sequence shown here is derived from an EMBL/GenBank/DDBJ whole genome shotgun (WGS) entry which is preliminary data.</text>
</comment>
<comment type="similarity">
    <text evidence="2 11">Belongs to the KAR5 family.</text>
</comment>
<dbReference type="PANTHER" id="PTHR28012">
    <property type="entry name" value="NUCLEAR FUSION PROTEIN KAR5"/>
    <property type="match status" value="1"/>
</dbReference>
<evidence type="ECO:0000256" key="11">
    <source>
        <dbReference type="RuleBase" id="RU368082"/>
    </source>
</evidence>
<comment type="subcellular location">
    <subcellularLocation>
        <location evidence="11">Endoplasmic reticulum membrane</location>
    </subcellularLocation>
    <subcellularLocation>
        <location evidence="11">Nucleus membrane</location>
    </subcellularLocation>
</comment>
<reference evidence="14" key="2">
    <citation type="journal article" date="2023" name="IMA Fungus">
        <title>Comparative genomic study of the Penicillium genus elucidates a diverse pangenome and 15 lateral gene transfer events.</title>
        <authorList>
            <person name="Petersen C."/>
            <person name="Sorensen T."/>
            <person name="Nielsen M.R."/>
            <person name="Sondergaard T.E."/>
            <person name="Sorensen J.L."/>
            <person name="Fitzpatrick D.A."/>
            <person name="Frisvad J.C."/>
            <person name="Nielsen K.L."/>
        </authorList>
    </citation>
    <scope>NUCLEOTIDE SEQUENCE</scope>
    <source>
        <strain evidence="14">IBT 21472</strain>
    </source>
</reference>
<dbReference type="GO" id="GO:0000742">
    <property type="term" value="P:karyogamy involved in conjugation with cellular fusion"/>
    <property type="evidence" value="ECO:0007669"/>
    <property type="project" value="UniProtKB-UniRule"/>
</dbReference>
<feature type="transmembrane region" description="Helical" evidence="11">
    <location>
        <begin position="476"/>
        <end position="494"/>
    </location>
</feature>